<evidence type="ECO:0000256" key="1">
    <source>
        <dbReference type="ARBA" id="ARBA00009424"/>
    </source>
</evidence>
<reference evidence="7" key="1">
    <citation type="submission" date="2015-11" db="EMBL/GenBank/DDBJ databases">
        <authorList>
            <person name="Kim J."/>
            <person name="Kwak H.-R."/>
            <person name="Kim M.-K."/>
            <person name="Seo J.-K."/>
            <person name="Kim C.-S."/>
            <person name="Lee G.-S."/>
            <person name="Choi H.-S."/>
        </authorList>
    </citation>
    <scope>NUCLEOTIDE SEQUENCE [LARGE SCALE GENOMIC DNA]</scope>
</reference>
<keyword evidence="7" id="KW-1185">Reference proteome</keyword>
<comment type="similarity">
    <text evidence="1 5">Belongs to the geminiviridae replication enhancer protein family.</text>
</comment>
<evidence type="ECO:0000313" key="6">
    <source>
        <dbReference type="EMBL" id="AMY63155.1"/>
    </source>
</evidence>
<comment type="subunit">
    <text evidence="4 5">Homooligomer. Interacts with the replication-associated protein (REP). Interacts with host proliferating cell nuclear antigen (PCNA). Interacts with host retinoblastoma-related protein 1 (RBR1), and may thereby deregulate the host cell cycle. Oligomerization and interaction with PCNA are necessary for optimal replication enhancement.</text>
</comment>
<dbReference type="GeneID" id="40526305"/>
<evidence type="ECO:0000256" key="4">
    <source>
        <dbReference type="ARBA" id="ARBA00025955"/>
    </source>
</evidence>
<accession>A0A170QHC1</accession>
<evidence type="ECO:0000256" key="3">
    <source>
        <dbReference type="ARBA" id="ARBA00025603"/>
    </source>
</evidence>
<organism evidence="6 7">
    <name type="scientific">Sweet potato golden vein Korea virus</name>
    <dbReference type="NCBI Taxonomy" id="2169736"/>
    <lineage>
        <taxon>Viruses</taxon>
        <taxon>Monodnaviria</taxon>
        <taxon>Shotokuvirae</taxon>
        <taxon>Cressdnaviricota</taxon>
        <taxon>Repensiviricetes</taxon>
        <taxon>Geplafuvirales</taxon>
        <taxon>Geminiviridae</taxon>
        <taxon>Begomovirus</taxon>
        <taxon>Begomovirus ipomoeakoreaense</taxon>
    </lineage>
</organism>
<dbReference type="RefSeq" id="YP_009666109.1">
    <property type="nucleotide sequence ID" value="NC_043433.1"/>
</dbReference>
<dbReference type="Pfam" id="PF01407">
    <property type="entry name" value="Gemini_AL3"/>
    <property type="match status" value="1"/>
</dbReference>
<protein>
    <recommendedName>
        <fullName evidence="5">Replication enhancer</fullName>
        <shortName evidence="5">REn</shortName>
    </recommendedName>
</protein>
<keyword evidence="2 5" id="KW-0945">Host-virus interaction</keyword>
<dbReference type="EMBL" id="KT992056">
    <property type="protein sequence ID" value="AMY63155.1"/>
    <property type="molecule type" value="Genomic_DNA"/>
</dbReference>
<dbReference type="KEGG" id="vg:40526305"/>
<dbReference type="GO" id="GO:0016032">
    <property type="term" value="P:viral process"/>
    <property type="evidence" value="ECO:0007669"/>
    <property type="project" value="InterPro"/>
</dbReference>
<comment type="function">
    <text evidence="3">Increases viral DNA accumulation. Enhances infectivity and symptom expression.</text>
</comment>
<name>A0A170QHC1_9GEMI</name>
<sequence length="123" mass="14436">MDSRTGELLSPAQIMRAIEFNNSSGNKTSLPFHLKFLYAHQSVSKRTILKFQLQVNYRERKQLGFHKIFLQFRIISTRLTGATHSWIGILTRLRWRICNDLDSLGFFSLNNLYFVIDNLPKNM</sequence>
<evidence type="ECO:0000256" key="5">
    <source>
        <dbReference type="RuleBase" id="RU363029"/>
    </source>
</evidence>
<dbReference type="InterPro" id="IPR000657">
    <property type="entry name" value="Gemini_AL3"/>
</dbReference>
<dbReference type="Proteomes" id="UP000240655">
    <property type="component" value="Segment DNA A"/>
</dbReference>
<evidence type="ECO:0000256" key="2">
    <source>
        <dbReference type="ARBA" id="ARBA00022581"/>
    </source>
</evidence>
<evidence type="ECO:0000313" key="7">
    <source>
        <dbReference type="Proteomes" id="UP000240655"/>
    </source>
</evidence>
<proteinExistence type="inferred from homology"/>